<protein>
    <submittedName>
        <fullName evidence="1">Uncharacterized protein</fullName>
    </submittedName>
</protein>
<keyword evidence="2" id="KW-1185">Reference proteome</keyword>
<dbReference type="Proteomes" id="UP000244336">
    <property type="component" value="Chromosome 9"/>
</dbReference>
<accession>A0A2T7CB85</accession>
<proteinExistence type="predicted"/>
<dbReference type="EMBL" id="CM009757">
    <property type="protein sequence ID" value="PUZ40596.1"/>
    <property type="molecule type" value="Genomic_DNA"/>
</dbReference>
<evidence type="ECO:0000313" key="1">
    <source>
        <dbReference type="EMBL" id="PUZ40596.1"/>
    </source>
</evidence>
<dbReference type="Gramene" id="PUZ40596">
    <property type="protein sequence ID" value="PUZ40596"/>
    <property type="gene ID" value="GQ55_9G437400"/>
</dbReference>
<evidence type="ECO:0000313" key="2">
    <source>
        <dbReference type="Proteomes" id="UP000244336"/>
    </source>
</evidence>
<name>A0A2T7CB85_9POAL</name>
<gene>
    <name evidence="1" type="ORF">GQ55_9G437400</name>
</gene>
<organism evidence="1 2">
    <name type="scientific">Panicum hallii var. hallii</name>
    <dbReference type="NCBI Taxonomy" id="1504633"/>
    <lineage>
        <taxon>Eukaryota</taxon>
        <taxon>Viridiplantae</taxon>
        <taxon>Streptophyta</taxon>
        <taxon>Embryophyta</taxon>
        <taxon>Tracheophyta</taxon>
        <taxon>Spermatophyta</taxon>
        <taxon>Magnoliopsida</taxon>
        <taxon>Liliopsida</taxon>
        <taxon>Poales</taxon>
        <taxon>Poaceae</taxon>
        <taxon>PACMAD clade</taxon>
        <taxon>Panicoideae</taxon>
        <taxon>Panicodae</taxon>
        <taxon>Paniceae</taxon>
        <taxon>Panicinae</taxon>
        <taxon>Panicum</taxon>
        <taxon>Panicum sect. Panicum</taxon>
    </lineage>
</organism>
<dbReference type="AlphaFoldDB" id="A0A2T7CB85"/>
<sequence length="155" mass="16915">MGTEFLHQSFDNAKAPGATILYAASLRDLGSRLQCAGVGAWASMQIKEELTHDRCMGINRTSAVCCVCRSIVYRINNIRREKMQVPAHPCHGSCNKPAINQPLRTCASSISWCHDTIFTDGASTAESVEDSVSNVTLIAWANRQGENEADRPLCS</sequence>
<reference evidence="1 2" key="1">
    <citation type="submission" date="2018-04" db="EMBL/GenBank/DDBJ databases">
        <title>WGS assembly of Panicum hallii var. hallii HAL2.</title>
        <authorList>
            <person name="Lovell J."/>
            <person name="Jenkins J."/>
            <person name="Lowry D."/>
            <person name="Mamidi S."/>
            <person name="Sreedasyam A."/>
            <person name="Weng X."/>
            <person name="Barry K."/>
            <person name="Bonette J."/>
            <person name="Campitelli B."/>
            <person name="Daum C."/>
            <person name="Gordon S."/>
            <person name="Gould B."/>
            <person name="Lipzen A."/>
            <person name="MacQueen A."/>
            <person name="Palacio-Mejia J."/>
            <person name="Plott C."/>
            <person name="Shakirov E."/>
            <person name="Shu S."/>
            <person name="Yoshinaga Y."/>
            <person name="Zane M."/>
            <person name="Rokhsar D."/>
            <person name="Grimwood J."/>
            <person name="Schmutz J."/>
            <person name="Juenger T."/>
        </authorList>
    </citation>
    <scope>NUCLEOTIDE SEQUENCE [LARGE SCALE GENOMIC DNA]</scope>
    <source>
        <strain evidence="2">cv. HAL2</strain>
    </source>
</reference>